<dbReference type="EMBL" id="FNRT01000002">
    <property type="protein sequence ID" value="SEB79057.1"/>
    <property type="molecule type" value="Genomic_DNA"/>
</dbReference>
<dbReference type="Gene3D" id="2.60.120.200">
    <property type="match status" value="1"/>
</dbReference>
<dbReference type="InterPro" id="IPR013320">
    <property type="entry name" value="ConA-like_dom_sf"/>
</dbReference>
<dbReference type="PROSITE" id="PS51762">
    <property type="entry name" value="GH16_2"/>
    <property type="match status" value="1"/>
</dbReference>
<proteinExistence type="predicted"/>
<keyword evidence="5" id="KW-1185">Reference proteome</keyword>
<evidence type="ECO:0000313" key="4">
    <source>
        <dbReference type="EMBL" id="SEB79057.1"/>
    </source>
</evidence>
<dbReference type="InterPro" id="IPR000757">
    <property type="entry name" value="Beta-glucanase-like"/>
</dbReference>
<dbReference type="GO" id="GO:0004553">
    <property type="term" value="F:hydrolase activity, hydrolyzing O-glycosyl compounds"/>
    <property type="evidence" value="ECO:0007669"/>
    <property type="project" value="InterPro"/>
</dbReference>
<evidence type="ECO:0000256" key="2">
    <source>
        <dbReference type="SAM" id="SignalP"/>
    </source>
</evidence>
<reference evidence="5" key="1">
    <citation type="submission" date="2016-10" db="EMBL/GenBank/DDBJ databases">
        <authorList>
            <person name="Varghese N."/>
            <person name="Submissions S."/>
        </authorList>
    </citation>
    <scope>NUCLEOTIDE SEQUENCE [LARGE SCALE GENOMIC DNA]</scope>
    <source>
        <strain evidence="5">DSM 22017</strain>
    </source>
</reference>
<protein>
    <submittedName>
        <fullName evidence="4">Glycosyl hydrolases family 16</fullName>
    </submittedName>
</protein>
<feature type="signal peptide" evidence="2">
    <location>
        <begin position="1"/>
        <end position="37"/>
    </location>
</feature>
<dbReference type="STRING" id="402596.SAMN04489844_1066"/>
<organism evidence="4 5">
    <name type="scientific">Nocardioides exalbidus</name>
    <dbReference type="NCBI Taxonomy" id="402596"/>
    <lineage>
        <taxon>Bacteria</taxon>
        <taxon>Bacillati</taxon>
        <taxon>Actinomycetota</taxon>
        <taxon>Actinomycetes</taxon>
        <taxon>Propionibacteriales</taxon>
        <taxon>Nocardioidaceae</taxon>
        <taxon>Nocardioides</taxon>
    </lineage>
</organism>
<gene>
    <name evidence="4" type="ORF">SAMN04489844_1066</name>
</gene>
<evidence type="ECO:0000256" key="1">
    <source>
        <dbReference type="SAM" id="MobiDB-lite"/>
    </source>
</evidence>
<feature type="region of interest" description="Disordered" evidence="1">
    <location>
        <begin position="497"/>
        <end position="516"/>
    </location>
</feature>
<feature type="domain" description="GH16" evidence="3">
    <location>
        <begin position="278"/>
        <end position="498"/>
    </location>
</feature>
<accession>A0A1H4M8B5</accession>
<name>A0A1H4M8B5_9ACTN</name>
<keyword evidence="4" id="KW-0378">Hydrolase</keyword>
<feature type="chain" id="PRO_5011708248" evidence="2">
    <location>
        <begin position="38"/>
        <end position="516"/>
    </location>
</feature>
<dbReference type="Proteomes" id="UP000198742">
    <property type="component" value="Unassembled WGS sequence"/>
</dbReference>
<dbReference type="GO" id="GO:0005975">
    <property type="term" value="P:carbohydrate metabolic process"/>
    <property type="evidence" value="ECO:0007669"/>
    <property type="project" value="InterPro"/>
</dbReference>
<keyword evidence="2" id="KW-0732">Signal</keyword>
<evidence type="ECO:0000259" key="3">
    <source>
        <dbReference type="PROSITE" id="PS51762"/>
    </source>
</evidence>
<dbReference type="Pfam" id="PF00722">
    <property type="entry name" value="Glyco_hydro_16"/>
    <property type="match status" value="1"/>
</dbReference>
<dbReference type="SUPFAM" id="SSF49899">
    <property type="entry name" value="Concanavalin A-like lectins/glucanases"/>
    <property type="match status" value="1"/>
</dbReference>
<dbReference type="AlphaFoldDB" id="A0A1H4M8B5"/>
<evidence type="ECO:0000313" key="5">
    <source>
        <dbReference type="Proteomes" id="UP000198742"/>
    </source>
</evidence>
<sequence>MPRVGVTPTREAVIRPLSALLALLLSSTLALVTPTHAAPAPERQRAAYLKVTPGNGAFTAGQQITLRGNIGAPGRRRVHLETHLDRPGDQWRAVPGTEVRTNRSGDFTLRLRAHATHILYRVAAGGRRTPSWTSAAVQQEIALATDGRTAVAGEPLTLVADTTAMPLFAGRALTLQARTGAGWTTVATSTVGTDGRGSFSVVPSVEGQAVYRVRQEDWDQGIGHVGWFPSYPLYVDVARAGTRRTLLPTPAEKPVAKPVTAQVRQAPAPHQATAGVGRRWGLSRYDFDWEYGESLTDGAPLGTRRRGTWLDASSGTGRVFMRNGGLQLSSNSEGAGRAGSTGSLAATLQGNATPYGRWETRLNPLVYAGGATDYTVKVELLPESDAARGCDARAITMFEARPSTPGISIGARSGATAWQRNLPEVVSGQTFHAYAVEVTKKKITWFVDGRVVGRVTDTAAISGQPLTVRISMQASGDVPMRTTRTLADWVRAWPLGKGSPTRGGARLTPGSSTPTC</sequence>